<dbReference type="Proteomes" id="UP000183832">
    <property type="component" value="Unassembled WGS sequence"/>
</dbReference>
<reference evidence="1 2" key="1">
    <citation type="submission" date="2015-04" db="EMBL/GenBank/DDBJ databases">
        <authorList>
            <person name="Syromyatnikov M.Y."/>
            <person name="Popov V.N."/>
        </authorList>
    </citation>
    <scope>NUCLEOTIDE SEQUENCE [LARGE SCALE GENOMIC DNA]</scope>
</reference>
<keyword evidence="2" id="KW-1185">Reference proteome</keyword>
<sequence length="139" mass="16421">MNNKVGELFLRFTQTYVRKISLRLRVKVLGTQNDAIALKLLDERQLQIAHRRFIGIKHLKQLNKSFSVACYPLYKGGNVRKLNKILCDMTYRDEIAIKKFLTRPWKLSFFMNFCVGGMKIENRLCRFVALHFVQHSIEK</sequence>
<dbReference type="EMBL" id="CVRI01000056">
    <property type="protein sequence ID" value="CRL01827.1"/>
    <property type="molecule type" value="Genomic_DNA"/>
</dbReference>
<gene>
    <name evidence="1" type="ORF">CLUMA_CG015042</name>
</gene>
<evidence type="ECO:0000313" key="2">
    <source>
        <dbReference type="Proteomes" id="UP000183832"/>
    </source>
</evidence>
<organism evidence="1 2">
    <name type="scientific">Clunio marinus</name>
    <dbReference type="NCBI Taxonomy" id="568069"/>
    <lineage>
        <taxon>Eukaryota</taxon>
        <taxon>Metazoa</taxon>
        <taxon>Ecdysozoa</taxon>
        <taxon>Arthropoda</taxon>
        <taxon>Hexapoda</taxon>
        <taxon>Insecta</taxon>
        <taxon>Pterygota</taxon>
        <taxon>Neoptera</taxon>
        <taxon>Endopterygota</taxon>
        <taxon>Diptera</taxon>
        <taxon>Nematocera</taxon>
        <taxon>Chironomoidea</taxon>
        <taxon>Chironomidae</taxon>
        <taxon>Clunio</taxon>
    </lineage>
</organism>
<protein>
    <submittedName>
        <fullName evidence="1">CLUMA_CG015042, isoform A</fullName>
    </submittedName>
</protein>
<accession>A0A1J1INM0</accession>
<evidence type="ECO:0000313" key="1">
    <source>
        <dbReference type="EMBL" id="CRL01827.1"/>
    </source>
</evidence>
<dbReference type="AlphaFoldDB" id="A0A1J1INM0"/>
<proteinExistence type="predicted"/>
<name>A0A1J1INM0_9DIPT</name>